<name>A0A816JFL3_BRANA</name>
<proteinExistence type="predicted"/>
<dbReference type="Proteomes" id="UP001295469">
    <property type="component" value="Chromosome C04"/>
</dbReference>
<organism evidence="1">
    <name type="scientific">Brassica napus</name>
    <name type="common">Rape</name>
    <dbReference type="NCBI Taxonomy" id="3708"/>
    <lineage>
        <taxon>Eukaryota</taxon>
        <taxon>Viridiplantae</taxon>
        <taxon>Streptophyta</taxon>
        <taxon>Embryophyta</taxon>
        <taxon>Tracheophyta</taxon>
        <taxon>Spermatophyta</taxon>
        <taxon>Magnoliopsida</taxon>
        <taxon>eudicotyledons</taxon>
        <taxon>Gunneridae</taxon>
        <taxon>Pentapetalae</taxon>
        <taxon>rosids</taxon>
        <taxon>malvids</taxon>
        <taxon>Brassicales</taxon>
        <taxon>Brassicaceae</taxon>
        <taxon>Brassiceae</taxon>
        <taxon>Brassica</taxon>
    </lineage>
</organism>
<sequence>MRFIVEQAGGKGSYGHQIVLISNWPRYIRRLRFTLEAKKKWRSWMMYLKDS</sequence>
<gene>
    <name evidence="1" type="ORF">DARMORV10_C04P24810.1</name>
</gene>
<reference evidence="1" key="1">
    <citation type="submission" date="2021-01" db="EMBL/GenBank/DDBJ databases">
        <authorList>
            <consortium name="Genoscope - CEA"/>
            <person name="William W."/>
        </authorList>
    </citation>
    <scope>NUCLEOTIDE SEQUENCE</scope>
</reference>
<dbReference type="EMBL" id="HG994368">
    <property type="protein sequence ID" value="CAF1834361.1"/>
    <property type="molecule type" value="Genomic_DNA"/>
</dbReference>
<protein>
    <submittedName>
        <fullName evidence="1">(rape) hypothetical protein</fullName>
    </submittedName>
</protein>
<dbReference type="AlphaFoldDB" id="A0A816JFL3"/>
<evidence type="ECO:0000313" key="1">
    <source>
        <dbReference type="EMBL" id="CAF1834361.1"/>
    </source>
</evidence>
<accession>A0A816JFL3</accession>